<feature type="region of interest" description="Disordered" evidence="5">
    <location>
        <begin position="547"/>
        <end position="604"/>
    </location>
</feature>
<gene>
    <name evidence="7" type="ORF">PYCCODRAFT_1363992</name>
</gene>
<evidence type="ECO:0008006" key="9">
    <source>
        <dbReference type="Google" id="ProtNLM"/>
    </source>
</evidence>
<feature type="compositionally biased region" description="Pro residues" evidence="5">
    <location>
        <begin position="979"/>
        <end position="989"/>
    </location>
</feature>
<evidence type="ECO:0000256" key="6">
    <source>
        <dbReference type="SAM" id="Phobius"/>
    </source>
</evidence>
<name>A0A1Y2IU22_TRAC3</name>
<dbReference type="PANTHER" id="PTHR15549:SF30">
    <property type="entry name" value="MID2 DOMAIN-CONTAINING PROTEIN"/>
    <property type="match status" value="1"/>
</dbReference>
<dbReference type="AlphaFoldDB" id="A0A1Y2IU22"/>
<feature type="region of interest" description="Disordered" evidence="5">
    <location>
        <begin position="903"/>
        <end position="989"/>
    </location>
</feature>
<reference evidence="7 8" key="1">
    <citation type="journal article" date="2015" name="Biotechnol. Biofuels">
        <title>Enhanced degradation of softwood versus hardwood by the white-rot fungus Pycnoporus coccineus.</title>
        <authorList>
            <person name="Couturier M."/>
            <person name="Navarro D."/>
            <person name="Chevret D."/>
            <person name="Henrissat B."/>
            <person name="Piumi F."/>
            <person name="Ruiz-Duenas F.J."/>
            <person name="Martinez A.T."/>
            <person name="Grigoriev I.V."/>
            <person name="Riley R."/>
            <person name="Lipzen A."/>
            <person name="Berrin J.G."/>
            <person name="Master E.R."/>
            <person name="Rosso M.N."/>
        </authorList>
    </citation>
    <scope>NUCLEOTIDE SEQUENCE [LARGE SCALE GENOMIC DNA]</scope>
    <source>
        <strain evidence="7 8">BRFM310</strain>
    </source>
</reference>
<feature type="region of interest" description="Disordered" evidence="5">
    <location>
        <begin position="831"/>
        <end position="886"/>
    </location>
</feature>
<evidence type="ECO:0000256" key="1">
    <source>
        <dbReference type="ARBA" id="ARBA00004167"/>
    </source>
</evidence>
<dbReference type="PANTHER" id="PTHR15549">
    <property type="entry name" value="PAIRED IMMUNOGLOBULIN-LIKE TYPE 2 RECEPTOR"/>
    <property type="match status" value="1"/>
</dbReference>
<feature type="transmembrane region" description="Helical" evidence="6">
    <location>
        <begin position="390"/>
        <end position="414"/>
    </location>
</feature>
<keyword evidence="3 6" id="KW-1133">Transmembrane helix</keyword>
<proteinExistence type="predicted"/>
<evidence type="ECO:0000256" key="5">
    <source>
        <dbReference type="SAM" id="MobiDB-lite"/>
    </source>
</evidence>
<evidence type="ECO:0000256" key="2">
    <source>
        <dbReference type="ARBA" id="ARBA00022692"/>
    </source>
</evidence>
<feature type="region of interest" description="Disordered" evidence="5">
    <location>
        <begin position="275"/>
        <end position="294"/>
    </location>
</feature>
<evidence type="ECO:0000256" key="4">
    <source>
        <dbReference type="ARBA" id="ARBA00023136"/>
    </source>
</evidence>
<dbReference type="InterPro" id="IPR051694">
    <property type="entry name" value="Immunoregulatory_rcpt-like"/>
</dbReference>
<evidence type="ECO:0000313" key="8">
    <source>
        <dbReference type="Proteomes" id="UP000193067"/>
    </source>
</evidence>
<dbReference type="STRING" id="1353009.A0A1Y2IU22"/>
<keyword evidence="4 6" id="KW-0472">Membrane</keyword>
<keyword evidence="2 6" id="KW-0812">Transmembrane</keyword>
<comment type="subcellular location">
    <subcellularLocation>
        <location evidence="1">Membrane</location>
        <topology evidence="1">Single-pass membrane protein</topology>
    </subcellularLocation>
</comment>
<feature type="compositionally biased region" description="Polar residues" evidence="5">
    <location>
        <begin position="842"/>
        <end position="858"/>
    </location>
</feature>
<evidence type="ECO:0000256" key="3">
    <source>
        <dbReference type="ARBA" id="ARBA00022989"/>
    </source>
</evidence>
<feature type="compositionally biased region" description="Low complexity" evidence="5">
    <location>
        <begin position="578"/>
        <end position="596"/>
    </location>
</feature>
<evidence type="ECO:0000313" key="7">
    <source>
        <dbReference type="EMBL" id="OSD04635.1"/>
    </source>
</evidence>
<feature type="compositionally biased region" description="Basic and acidic residues" evidence="5">
    <location>
        <begin position="940"/>
        <end position="952"/>
    </location>
</feature>
<protein>
    <recommendedName>
        <fullName evidence="9">Mid2 domain-containing protein</fullName>
    </recommendedName>
</protein>
<dbReference type="OrthoDB" id="3265734at2759"/>
<feature type="compositionally biased region" description="Pro residues" evidence="5">
    <location>
        <begin position="957"/>
        <end position="969"/>
    </location>
</feature>
<dbReference type="GO" id="GO:0016020">
    <property type="term" value="C:membrane"/>
    <property type="evidence" value="ECO:0007669"/>
    <property type="project" value="UniProtKB-SubCell"/>
</dbReference>
<sequence length="989" mass="101094">MAALFFIDDSNLQTINYQTQDLWFPKKVSEDLAFDGTVTAGVTGAQASITFSGSAIEVVGIATTVEGAHPPIVQFSVDGSAAVTTTAPNNGSTDYQFPFFAVSDLSSSQHTFKINVLNASTAYPFFLDVIAYEPLSGATPTASQIVVTSTLPTATVTITSAPPKASSSGAPVGAIVGGVIGGVAVLIAAAVAIYFLCFRRRSNGKPYFYATSAKPGDLLALDNVKPTPYTPGPSTVPTLTSAGPQSQYGAGSVAASSAYLSPGAPSAYAHSEAPMSEYSAGTSTSGPSQPPALSIVTNSAPLRVSPNQPRSKAAEAGLLSVPQPATFHADSGMNVLNATADYPFLLDFVAYEPVSGEAPPPSQSAIMTTFPTATVVVFPESSKGSSSAPVGAIVGGVVGGVALLVAIAIAVYLLCFRWKRGSQPYFYAGQAKPADILIVQHSEAKPTPFDVASPSVAATVTSPPPSHYGPSSPPSAYSAPTTYMNAPTEPSEFSAATSFSGRTQSSALRLVTDLPVGGENPNKPGAMSKASQAGLLSVPQPATYHADSGVRFNSMGESSPSANDAGHDVAGEALADVPPSSASRARGRSPLSSSFEDVSRSSRTCPAVMSQVNVDSANTTAIQYESYGPSPWQLVQTGNNGNIFAQTLTKVEGTGGAVFHFHGTSIQVYGTVTPPTDPGATVTSSYAIDGAQAGSFSSSTVPAALINEQDGQLFFDSGTISDGDHTLVINVTLASAAEPYQIDYIKYTATKPNSTSSSTTGTATGSTTPSATAGSSGSSHTDVGPIVGGVVGGVLGVALITGIGLFLFFRYFRHRISLSGRRRGGRDLVEDLVENGKPGSDTDPSSTGPFMSDLSASTPWRPGTPNYGGLPPPSVPYAASSTVGPEDSASQVAGRIYAAEMAQASGSSRSPGASLLGPGSRTDAKQPIPPSVPEEPEVEAVQHQDSGIRFRSGDVPPVLPVVPIAPPPAVDDIEELPPDYAPPPSSHPE</sequence>
<feature type="region of interest" description="Disordered" evidence="5">
    <location>
        <begin position="751"/>
        <end position="781"/>
    </location>
</feature>
<feature type="transmembrane region" description="Helical" evidence="6">
    <location>
        <begin position="786"/>
        <end position="812"/>
    </location>
</feature>
<dbReference type="Proteomes" id="UP000193067">
    <property type="component" value="Unassembled WGS sequence"/>
</dbReference>
<feature type="compositionally biased region" description="Pro residues" evidence="5">
    <location>
        <begin position="462"/>
        <end position="473"/>
    </location>
</feature>
<dbReference type="GO" id="GO:0071944">
    <property type="term" value="C:cell periphery"/>
    <property type="evidence" value="ECO:0007669"/>
    <property type="project" value="UniProtKB-ARBA"/>
</dbReference>
<dbReference type="Gene3D" id="2.60.120.260">
    <property type="entry name" value="Galactose-binding domain-like"/>
    <property type="match status" value="2"/>
</dbReference>
<organism evidence="7 8">
    <name type="scientific">Trametes coccinea (strain BRFM310)</name>
    <name type="common">Pycnoporus coccineus</name>
    <dbReference type="NCBI Taxonomy" id="1353009"/>
    <lineage>
        <taxon>Eukaryota</taxon>
        <taxon>Fungi</taxon>
        <taxon>Dikarya</taxon>
        <taxon>Basidiomycota</taxon>
        <taxon>Agaricomycotina</taxon>
        <taxon>Agaricomycetes</taxon>
        <taxon>Polyporales</taxon>
        <taxon>Polyporaceae</taxon>
        <taxon>Trametes</taxon>
    </lineage>
</organism>
<feature type="transmembrane region" description="Helical" evidence="6">
    <location>
        <begin position="172"/>
        <end position="197"/>
    </location>
</feature>
<keyword evidence="8" id="KW-1185">Reference proteome</keyword>
<feature type="region of interest" description="Disordered" evidence="5">
    <location>
        <begin position="513"/>
        <end position="532"/>
    </location>
</feature>
<dbReference type="EMBL" id="KZ084096">
    <property type="protein sequence ID" value="OSD04635.1"/>
    <property type="molecule type" value="Genomic_DNA"/>
</dbReference>
<feature type="region of interest" description="Disordered" evidence="5">
    <location>
        <begin position="455"/>
        <end position="499"/>
    </location>
</feature>
<accession>A0A1Y2IU22</accession>